<keyword evidence="3 9" id="KW-0645">Protease</keyword>
<keyword evidence="7 9" id="KW-1133">Transmembrane helix</keyword>
<evidence type="ECO:0000256" key="8">
    <source>
        <dbReference type="ARBA" id="ARBA00023136"/>
    </source>
</evidence>
<evidence type="ECO:0000256" key="11">
    <source>
        <dbReference type="RuleBase" id="RU004181"/>
    </source>
</evidence>
<dbReference type="STRING" id="1208919.CDSE_0469"/>
<evidence type="ECO:0000256" key="7">
    <source>
        <dbReference type="ARBA" id="ARBA00022989"/>
    </source>
</evidence>
<feature type="active site" evidence="9">
    <location>
        <position position="146"/>
    </location>
</feature>
<feature type="transmembrane region" description="Helical" evidence="9">
    <location>
        <begin position="138"/>
        <end position="158"/>
    </location>
</feature>
<dbReference type="PROSITE" id="PS00855">
    <property type="entry name" value="SPASE_II"/>
    <property type="match status" value="1"/>
</dbReference>
<protein>
    <recommendedName>
        <fullName evidence="9">Lipoprotein signal peptidase</fullName>
        <ecNumber evidence="9">3.4.23.36</ecNumber>
    </recommendedName>
    <alternativeName>
        <fullName evidence="9">Prolipoprotein signal peptidase</fullName>
    </alternativeName>
    <alternativeName>
        <fullName evidence="9">Signal peptidase II</fullName>
        <shortName evidence="9">SPase II</shortName>
    </alternativeName>
</protein>
<evidence type="ECO:0000256" key="3">
    <source>
        <dbReference type="ARBA" id="ARBA00022670"/>
    </source>
</evidence>
<dbReference type="PATRIC" id="fig|1208919.3.peg.224"/>
<feature type="transmembrane region" description="Helical" evidence="9">
    <location>
        <begin position="100"/>
        <end position="118"/>
    </location>
</feature>
<dbReference type="AlphaFoldDB" id="M1LRM4"/>
<organism evidence="12 13">
    <name type="scientific">Candidatus Kinetoplastidibacterium desouzai TCC079E</name>
    <dbReference type="NCBI Taxonomy" id="1208919"/>
    <lineage>
        <taxon>Bacteria</taxon>
        <taxon>Pseudomonadati</taxon>
        <taxon>Pseudomonadota</taxon>
        <taxon>Betaproteobacteria</taxon>
        <taxon>Candidatus Kinetoplastidibacterium</taxon>
    </lineage>
</organism>
<evidence type="ECO:0000256" key="6">
    <source>
        <dbReference type="ARBA" id="ARBA00022801"/>
    </source>
</evidence>
<sequence length="166" mass="19585">MVKKLYNPRGNYLRKYCLFIAFILIIVDQYTKSYLDQTIKYAERINIYSFFDLTIIYNWGAAFSILSNQNGWERYFFIVIGCFVCLVILKQFIYKQATNIILFLSLTTILAGTIGNMIDRIINGYVIDFLLFYYNDFFFPAFNFADVYISFGTILLILSEVVNKKR</sequence>
<dbReference type="KEGG" id="kde:CDSE_0469"/>
<comment type="similarity">
    <text evidence="1 9 11">Belongs to the peptidase A8 family.</text>
</comment>
<keyword evidence="4 9" id="KW-0812">Transmembrane</keyword>
<dbReference type="eggNOG" id="COG0597">
    <property type="taxonomic scope" value="Bacteria"/>
</dbReference>
<keyword evidence="6 9" id="KW-0378">Hydrolase</keyword>
<dbReference type="Pfam" id="PF01252">
    <property type="entry name" value="Peptidase_A8"/>
    <property type="match status" value="1"/>
</dbReference>
<dbReference type="OrthoDB" id="9810259at2"/>
<dbReference type="InterPro" id="IPR001872">
    <property type="entry name" value="Peptidase_A8"/>
</dbReference>
<evidence type="ECO:0000256" key="9">
    <source>
        <dbReference type="HAMAP-Rule" id="MF_00161"/>
    </source>
</evidence>
<dbReference type="NCBIfam" id="TIGR00077">
    <property type="entry name" value="lspA"/>
    <property type="match status" value="1"/>
</dbReference>
<dbReference type="UniPathway" id="UPA00665"/>
<comment type="catalytic activity">
    <reaction evidence="9 10">
        <text>Release of signal peptides from bacterial membrane prolipoproteins. Hydrolyzes -Xaa-Yaa-Zaa-|-(S,diacylglyceryl)Cys-, in which Xaa is hydrophobic (preferably Leu), and Yaa (Ala or Ser) and Zaa (Gly or Ala) have small, neutral side chains.</text>
        <dbReference type="EC" id="3.4.23.36"/>
    </reaction>
</comment>
<evidence type="ECO:0000256" key="1">
    <source>
        <dbReference type="ARBA" id="ARBA00006139"/>
    </source>
</evidence>
<comment type="subcellular location">
    <subcellularLocation>
        <location evidence="9">Cell membrane</location>
        <topology evidence="9">Multi-pass membrane protein</topology>
    </subcellularLocation>
</comment>
<comment type="function">
    <text evidence="9 10">This protein specifically catalyzes the removal of signal peptides from prolipoproteins.</text>
</comment>
<dbReference type="PANTHER" id="PTHR33695">
    <property type="entry name" value="LIPOPROTEIN SIGNAL PEPTIDASE"/>
    <property type="match status" value="1"/>
</dbReference>
<accession>M1LRM4</accession>
<evidence type="ECO:0000256" key="4">
    <source>
        <dbReference type="ARBA" id="ARBA00022692"/>
    </source>
</evidence>
<dbReference type="GO" id="GO:0006508">
    <property type="term" value="P:proteolysis"/>
    <property type="evidence" value="ECO:0007669"/>
    <property type="project" value="UniProtKB-KW"/>
</dbReference>
<keyword evidence="2 9" id="KW-1003">Cell membrane</keyword>
<dbReference type="HOGENOM" id="CLU_083252_4_0_4"/>
<feature type="transmembrane region" description="Helical" evidence="9">
    <location>
        <begin position="12"/>
        <end position="30"/>
    </location>
</feature>
<proteinExistence type="inferred from homology"/>
<evidence type="ECO:0000256" key="2">
    <source>
        <dbReference type="ARBA" id="ARBA00022475"/>
    </source>
</evidence>
<feature type="transmembrane region" description="Helical" evidence="9">
    <location>
        <begin position="50"/>
        <end position="69"/>
    </location>
</feature>
<dbReference type="GO" id="GO:0005886">
    <property type="term" value="C:plasma membrane"/>
    <property type="evidence" value="ECO:0007669"/>
    <property type="project" value="UniProtKB-SubCell"/>
</dbReference>
<gene>
    <name evidence="9" type="primary">lspA</name>
    <name evidence="12" type="ORF">CDSE_0469</name>
</gene>
<comment type="pathway">
    <text evidence="9">Protein modification; lipoprotein biosynthesis (signal peptide cleavage).</text>
</comment>
<dbReference type="PANTHER" id="PTHR33695:SF1">
    <property type="entry name" value="LIPOPROTEIN SIGNAL PEPTIDASE"/>
    <property type="match status" value="1"/>
</dbReference>
<dbReference type="EMBL" id="CP003803">
    <property type="protein sequence ID" value="AGF46786.1"/>
    <property type="molecule type" value="Genomic_DNA"/>
</dbReference>
<feature type="transmembrane region" description="Helical" evidence="9">
    <location>
        <begin position="75"/>
        <end position="93"/>
    </location>
</feature>
<dbReference type="PRINTS" id="PR00781">
    <property type="entry name" value="LIPOSIGPTASE"/>
</dbReference>
<keyword evidence="13" id="KW-1185">Reference proteome</keyword>
<evidence type="ECO:0000256" key="10">
    <source>
        <dbReference type="RuleBase" id="RU000594"/>
    </source>
</evidence>
<keyword evidence="5 9" id="KW-0064">Aspartyl protease</keyword>
<dbReference type="RefSeq" id="WP_015396197.1">
    <property type="nucleotide sequence ID" value="NC_020294.1"/>
</dbReference>
<name>M1LRM4_9PROT</name>
<evidence type="ECO:0000256" key="5">
    <source>
        <dbReference type="ARBA" id="ARBA00022750"/>
    </source>
</evidence>
<feature type="active site" evidence="9">
    <location>
        <position position="128"/>
    </location>
</feature>
<reference evidence="12 13" key="1">
    <citation type="journal article" date="2013" name="Genome Biol. Evol.">
        <title>Genome evolution and phylogenomic analysis of candidatus kinetoplastibacterium, the betaproteobacterial endosymbionts of strigomonas and angomonas.</title>
        <authorList>
            <person name="Alves J.M."/>
            <person name="Serrano M.G."/>
            <person name="Maia da Silva F."/>
            <person name="Voegtly L.J."/>
            <person name="Matveyev A.V."/>
            <person name="Teixeira M.M."/>
            <person name="Camargo E.P."/>
            <person name="Buck G.A."/>
        </authorList>
    </citation>
    <scope>NUCLEOTIDE SEQUENCE [LARGE SCALE GENOMIC DNA]</scope>
    <source>
        <strain evidence="12 13">TCC079E</strain>
    </source>
</reference>
<evidence type="ECO:0000313" key="12">
    <source>
        <dbReference type="EMBL" id="AGF46786.1"/>
    </source>
</evidence>
<dbReference type="GO" id="GO:0004190">
    <property type="term" value="F:aspartic-type endopeptidase activity"/>
    <property type="evidence" value="ECO:0007669"/>
    <property type="project" value="UniProtKB-UniRule"/>
</dbReference>
<keyword evidence="8 9" id="KW-0472">Membrane</keyword>
<dbReference type="Proteomes" id="UP000011547">
    <property type="component" value="Chromosome"/>
</dbReference>
<evidence type="ECO:0000313" key="13">
    <source>
        <dbReference type="Proteomes" id="UP000011547"/>
    </source>
</evidence>
<dbReference type="HAMAP" id="MF_00161">
    <property type="entry name" value="LspA"/>
    <property type="match status" value="1"/>
</dbReference>
<dbReference type="EC" id="3.4.23.36" evidence="9"/>